<dbReference type="EMBL" id="SDPM01000006">
    <property type="protein sequence ID" value="RXZ86002.1"/>
    <property type="molecule type" value="Genomic_DNA"/>
</dbReference>
<evidence type="ECO:0000313" key="7">
    <source>
        <dbReference type="Proteomes" id="UP000581087"/>
    </source>
</evidence>
<feature type="signal peptide" evidence="1">
    <location>
        <begin position="1"/>
        <end position="35"/>
    </location>
</feature>
<dbReference type="SUPFAM" id="SSF159774">
    <property type="entry name" value="YerB-like"/>
    <property type="match status" value="1"/>
</dbReference>
<dbReference type="Gene3D" id="3.50.90.10">
    <property type="entry name" value="YerB-like"/>
    <property type="match status" value="1"/>
</dbReference>
<evidence type="ECO:0000313" key="5">
    <source>
        <dbReference type="EMBL" id="RXZ86002.1"/>
    </source>
</evidence>
<evidence type="ECO:0000256" key="1">
    <source>
        <dbReference type="SAM" id="SignalP"/>
    </source>
</evidence>
<dbReference type="Proteomes" id="UP000581087">
    <property type="component" value="Unassembled WGS sequence"/>
</dbReference>
<evidence type="ECO:0000259" key="2">
    <source>
        <dbReference type="Pfam" id="PF11258"/>
    </source>
</evidence>
<organism evidence="5 6">
    <name type="scientific">Agromyces atrinae</name>
    <dbReference type="NCBI Taxonomy" id="592376"/>
    <lineage>
        <taxon>Bacteria</taxon>
        <taxon>Bacillati</taxon>
        <taxon>Actinomycetota</taxon>
        <taxon>Actinomycetes</taxon>
        <taxon>Micrococcales</taxon>
        <taxon>Microbacteriaceae</taxon>
        <taxon>Agromyces</taxon>
    </lineage>
</organism>
<accession>A0A4Q2M812</accession>
<dbReference type="Pfam" id="PF17479">
    <property type="entry name" value="DUF3048_C"/>
    <property type="match status" value="1"/>
</dbReference>
<reference evidence="4 7" key="2">
    <citation type="submission" date="2020-07" db="EMBL/GenBank/DDBJ databases">
        <title>Sequencing the genomes of 1000 actinobacteria strains.</title>
        <authorList>
            <person name="Klenk H.-P."/>
        </authorList>
    </citation>
    <scope>NUCLEOTIDE SEQUENCE [LARGE SCALE GENOMIC DNA]</scope>
    <source>
        <strain evidence="4 7">DSM 23870</strain>
    </source>
</reference>
<sequence>MIGSTPSKRAPRRRAGALLALVAAVSVAVSGCAGASLLPDPTPTVDPRPVPGEQGNAVGLAAAPLRGTLVEPGSLTRPSLAAKIDNHVEARPHIALNATDIVFEELVEGGITRYVAVWHSQLPDEIGPVRSIRPMDPDIVSPFGGIIAYSGGQDVFVGMMMAAPVVNIVFDYDDTGLYYRADERPGPHDVILRSAEAVNRHLDLPAPAPQFAYGSATPLAAESYAATPTSTINLRFSDERWPSWGWNAEGSVWMRSQEGAPDLEASGAPVQSTNVVTLRVGIDWSYGEVPKTVMVGSGEAWLSVGGVTAHGTWSKDSATSPIVLTADDGSPLRLAPGNTWVELIPDYGIIEFLP</sequence>
<dbReference type="InterPro" id="IPR035328">
    <property type="entry name" value="DUF3048_C"/>
</dbReference>
<feature type="chain" id="PRO_5036356931" evidence="1">
    <location>
        <begin position="36"/>
        <end position="354"/>
    </location>
</feature>
<dbReference type="InterPro" id="IPR023158">
    <property type="entry name" value="YerB-like_sf"/>
</dbReference>
<dbReference type="AlphaFoldDB" id="A0A4Q2M812"/>
<keyword evidence="6" id="KW-1185">Reference proteome</keyword>
<dbReference type="RefSeq" id="WP_129175607.1">
    <property type="nucleotide sequence ID" value="NZ_JACCBI010000001.1"/>
</dbReference>
<evidence type="ECO:0000259" key="3">
    <source>
        <dbReference type="Pfam" id="PF17479"/>
    </source>
</evidence>
<dbReference type="EMBL" id="JACCBI010000001">
    <property type="protein sequence ID" value="NYD68627.1"/>
    <property type="molecule type" value="Genomic_DNA"/>
</dbReference>
<reference evidence="5 6" key="1">
    <citation type="submission" date="2019-01" db="EMBL/GenBank/DDBJ databases">
        <title>Agromyces.</title>
        <authorList>
            <person name="Li J."/>
        </authorList>
    </citation>
    <scope>NUCLEOTIDE SEQUENCE [LARGE SCALE GENOMIC DNA]</scope>
    <source>
        <strain evidence="5 6">DSM 23870</strain>
    </source>
</reference>
<name>A0A4Q2M812_9MICO</name>
<proteinExistence type="predicted"/>
<dbReference type="OrthoDB" id="9779102at2"/>
<evidence type="ECO:0000313" key="4">
    <source>
        <dbReference type="EMBL" id="NYD68627.1"/>
    </source>
</evidence>
<protein>
    <submittedName>
        <fullName evidence="5">DUF3048 domain-containing protein</fullName>
    </submittedName>
</protein>
<keyword evidence="1" id="KW-0732">Signal</keyword>
<evidence type="ECO:0000313" key="6">
    <source>
        <dbReference type="Proteomes" id="UP000292686"/>
    </source>
</evidence>
<dbReference type="Pfam" id="PF11258">
    <property type="entry name" value="DUF3048"/>
    <property type="match status" value="1"/>
</dbReference>
<feature type="domain" description="DUF3048" evidence="2">
    <location>
        <begin position="75"/>
        <end position="194"/>
    </location>
</feature>
<dbReference type="Proteomes" id="UP000292686">
    <property type="component" value="Unassembled WGS sequence"/>
</dbReference>
<comment type="caution">
    <text evidence="5">The sequence shown here is derived from an EMBL/GenBank/DDBJ whole genome shotgun (WGS) entry which is preliminary data.</text>
</comment>
<feature type="domain" description="DUF3048" evidence="3">
    <location>
        <begin position="233"/>
        <end position="341"/>
    </location>
</feature>
<dbReference type="InterPro" id="IPR021416">
    <property type="entry name" value="DUF3048_N"/>
</dbReference>
<gene>
    <name evidence="4" type="ORF">BJ972_003146</name>
    <name evidence="5" type="ORF">ESP50_12400</name>
</gene>